<accession>A0A9W4UIU8</accession>
<dbReference type="InterPro" id="IPR036928">
    <property type="entry name" value="AS_sf"/>
</dbReference>
<evidence type="ECO:0000313" key="3">
    <source>
        <dbReference type="Proteomes" id="UP001152607"/>
    </source>
</evidence>
<dbReference type="PANTHER" id="PTHR42678:SF34">
    <property type="entry name" value="OS04G0183300 PROTEIN"/>
    <property type="match status" value="1"/>
</dbReference>
<dbReference type="Pfam" id="PF01425">
    <property type="entry name" value="Amidase"/>
    <property type="match status" value="1"/>
</dbReference>
<dbReference type="PANTHER" id="PTHR42678">
    <property type="entry name" value="AMIDASE"/>
    <property type="match status" value="1"/>
</dbReference>
<dbReference type="EMBL" id="CAOQHR010000006">
    <property type="protein sequence ID" value="CAI6335666.1"/>
    <property type="molecule type" value="Genomic_DNA"/>
</dbReference>
<dbReference type="InterPro" id="IPR023631">
    <property type="entry name" value="Amidase_dom"/>
</dbReference>
<feature type="domain" description="Amidase" evidence="1">
    <location>
        <begin position="30"/>
        <end position="430"/>
    </location>
</feature>
<name>A0A9W4UIU8_9PLEO</name>
<sequence>MNDPLPSLSTLPLSKTHTLLSTARITSHQLTKTYLTRIDEVNRTYNAVIETNPHALEDAHRADLERKNSPSSFGPLHGIPILLKDNIVTKAGSGEHDMQATSGSFALEGAKPEREAAVVTRLRERGAVVLGKANMAEWCGFRSTSGCSGWSARGGQAKGIYHKDMKASGSSTGSAIATALGLCCAAIGTETCYSIVSPAEKSGIVGFKPTRGLIETDGIIFSSHSQDTVGVLTRTVQDAEELVSLLGSNESMLGCESQLLGGPGSPYFGRIRIGIPRYIAEVAFLSGPKRVAFLNALGVLKRLGAELESVDFEGAEAYDALSTEEGQIVLDTDMKIALNTYLETLQTNPNNIRTLDDIIAFTKAHPEEEYPARNVAVLERANATDPEDQMYKSMLEKDKFFAGKGGIPGALEKYNVDVILVPSLSVMMSTFVAKAGSPALSLPMGMYPANTKVKLDPRNGMVDIGPGIPSVFPLCGFLPIVL</sequence>
<protein>
    <recommendedName>
        <fullName evidence="1">Amidase domain-containing protein</fullName>
    </recommendedName>
</protein>
<organism evidence="2 3">
    <name type="scientific">Periconia digitata</name>
    <dbReference type="NCBI Taxonomy" id="1303443"/>
    <lineage>
        <taxon>Eukaryota</taxon>
        <taxon>Fungi</taxon>
        <taxon>Dikarya</taxon>
        <taxon>Ascomycota</taxon>
        <taxon>Pezizomycotina</taxon>
        <taxon>Dothideomycetes</taxon>
        <taxon>Pleosporomycetidae</taxon>
        <taxon>Pleosporales</taxon>
        <taxon>Massarineae</taxon>
        <taxon>Periconiaceae</taxon>
        <taxon>Periconia</taxon>
    </lineage>
</organism>
<evidence type="ECO:0000259" key="1">
    <source>
        <dbReference type="Pfam" id="PF01425"/>
    </source>
</evidence>
<proteinExistence type="predicted"/>
<comment type="caution">
    <text evidence="2">The sequence shown here is derived from an EMBL/GenBank/DDBJ whole genome shotgun (WGS) entry which is preliminary data.</text>
</comment>
<dbReference type="Proteomes" id="UP001152607">
    <property type="component" value="Unassembled WGS sequence"/>
</dbReference>
<gene>
    <name evidence="2" type="ORF">PDIGIT_LOCUS8751</name>
</gene>
<keyword evidence="3" id="KW-1185">Reference proteome</keyword>
<evidence type="ECO:0000313" key="2">
    <source>
        <dbReference type="EMBL" id="CAI6335666.1"/>
    </source>
</evidence>
<reference evidence="2" key="1">
    <citation type="submission" date="2023-01" db="EMBL/GenBank/DDBJ databases">
        <authorList>
            <person name="Van Ghelder C."/>
            <person name="Rancurel C."/>
        </authorList>
    </citation>
    <scope>NUCLEOTIDE SEQUENCE</scope>
    <source>
        <strain evidence="2">CNCM I-4278</strain>
    </source>
</reference>
<dbReference type="SUPFAM" id="SSF75304">
    <property type="entry name" value="Amidase signature (AS) enzymes"/>
    <property type="match status" value="1"/>
</dbReference>
<dbReference type="Gene3D" id="3.90.1300.10">
    <property type="entry name" value="Amidase signature (AS) domain"/>
    <property type="match status" value="1"/>
</dbReference>
<dbReference type="OrthoDB" id="566138at2759"/>
<dbReference type="AlphaFoldDB" id="A0A9W4UIU8"/>